<evidence type="ECO:0000256" key="6">
    <source>
        <dbReference type="SAM" id="SignalP"/>
    </source>
</evidence>
<dbReference type="InterPro" id="IPR001610">
    <property type="entry name" value="PAC"/>
</dbReference>
<evidence type="ECO:0000256" key="2">
    <source>
        <dbReference type="ARBA" id="ARBA00012438"/>
    </source>
</evidence>
<dbReference type="InterPro" id="IPR005467">
    <property type="entry name" value="His_kinase_dom"/>
</dbReference>
<dbReference type="InterPro" id="IPR013655">
    <property type="entry name" value="PAS_fold_3"/>
</dbReference>
<dbReference type="InterPro" id="IPR000700">
    <property type="entry name" value="PAS-assoc_C"/>
</dbReference>
<dbReference type="Proteomes" id="UP001195903">
    <property type="component" value="Unassembled WGS sequence"/>
</dbReference>
<dbReference type="SUPFAM" id="SSF47384">
    <property type="entry name" value="Homodimeric domain of signal transducing histidine kinase"/>
    <property type="match status" value="1"/>
</dbReference>
<evidence type="ECO:0000259" key="8">
    <source>
        <dbReference type="PROSITE" id="PS50113"/>
    </source>
</evidence>
<evidence type="ECO:0000256" key="5">
    <source>
        <dbReference type="SAM" id="Coils"/>
    </source>
</evidence>
<feature type="signal peptide" evidence="6">
    <location>
        <begin position="1"/>
        <end position="19"/>
    </location>
</feature>
<proteinExistence type="predicted"/>
<dbReference type="NCBIfam" id="TIGR00229">
    <property type="entry name" value="sensory_box"/>
    <property type="match status" value="1"/>
</dbReference>
<dbReference type="Gene3D" id="1.10.287.130">
    <property type="match status" value="1"/>
</dbReference>
<dbReference type="InterPro" id="IPR011990">
    <property type="entry name" value="TPR-like_helical_dom_sf"/>
</dbReference>
<dbReference type="PANTHER" id="PTHR43065">
    <property type="entry name" value="SENSOR HISTIDINE KINASE"/>
    <property type="match status" value="1"/>
</dbReference>
<dbReference type="Gene3D" id="3.30.565.10">
    <property type="entry name" value="Histidine kinase-like ATPase, C-terminal domain"/>
    <property type="match status" value="1"/>
</dbReference>
<gene>
    <name evidence="9" type="ORF">KJI95_16540</name>
</gene>
<dbReference type="Pfam" id="PF08447">
    <property type="entry name" value="PAS_3"/>
    <property type="match status" value="1"/>
</dbReference>
<sequence>MLRIVLSIGLWLLCFAAQAQPSQQQIINTQGREKLILMNQYLAVEAEVDGRAALAFINQIEPSLPLQPENPLVYEYYLYKINALRLSGDNNTALALADRLKTSAKQLNEPDYVKKALLMHSRLQLEMANSDAAKEDAIALLALYSKDEQSIAHGEALLNLANIEMQQNQYSNAYKAMLNSLAMFEGLGDQPHIATVNARIGLLYRTIGDLDHALSHMLKALDIHIRVGSKREASETYNNTAIIFKDLGRYEKAIELHKKSLALKREIGYQRGMIYSMNNLGETSRLKGDLAAAKQYLDEAKALATSLNNDMLLGSNFLYQGRIALQESNLELARSYLERAMAIYNKRHASDRKAEGLVELARLSEMTGDDAAAISQLREAVAAARAAEKNLVLFDAYEKLAKLLHKTGQHAEAFDMLSTYLSERNKLLDLNSQQRIEMLVVSNQVNEAKRSLQLVQQEAALTEARLQNQIAERNMILFASLLSLALVFFLYSRRQQKQQLAMEVAAREAIEEKEQQLSLALWGSGDVLWDWDLRSGNLSHRNAERFEQLPQRLSPTDLKQLKNHIHPDDFDEFEQAIQRILARRDDIFDVNYRVKLQNGDWLWMHDRGKVVERDQNDQPIRLAGTLHDISELKQHEMSLLSLNSNLESHVAQRTHELQLALKDLKSAQDNLIEAEKMASLGRLVAGIAHEINTPIGTATTATTHIIEELEKIQNLYQSGELTEETLEAGLSQLHEGQHLINRGLNRTSRLVEQFKSLATPPSTEPANEFSFQLLVNAAFEQAKVGAELSSPLQLSTGVDQTMRTYFDALMQVMTILLCNVCEHTADTPNAEVKVSISDSPAQYTITVDDNGPGLGDDEMSKVFEPFYTTKRSTGHIGLGLNIAYNIINQVFKGDIRCQPSSLGGACFSLSIPKLT</sequence>
<evidence type="ECO:0000259" key="7">
    <source>
        <dbReference type="PROSITE" id="PS50109"/>
    </source>
</evidence>
<keyword evidence="5" id="KW-0175">Coiled coil</keyword>
<evidence type="ECO:0000256" key="3">
    <source>
        <dbReference type="ARBA" id="ARBA00022553"/>
    </source>
</evidence>
<dbReference type="Gene3D" id="3.30.450.20">
    <property type="entry name" value="PAS domain"/>
    <property type="match status" value="1"/>
</dbReference>
<evidence type="ECO:0000256" key="4">
    <source>
        <dbReference type="PROSITE-ProRule" id="PRU00339"/>
    </source>
</evidence>
<dbReference type="Pfam" id="PF02518">
    <property type="entry name" value="HATPase_c"/>
    <property type="match status" value="1"/>
</dbReference>
<feature type="domain" description="Histidine kinase" evidence="7">
    <location>
        <begin position="686"/>
        <end position="915"/>
    </location>
</feature>
<accession>A0ABS5V6N3</accession>
<keyword evidence="4" id="KW-0802">TPR repeat</keyword>
<comment type="catalytic activity">
    <reaction evidence="1">
        <text>ATP + protein L-histidine = ADP + protein N-phospho-L-histidine.</text>
        <dbReference type="EC" id="2.7.13.3"/>
    </reaction>
</comment>
<dbReference type="PRINTS" id="PR00344">
    <property type="entry name" value="BCTRLSENSOR"/>
</dbReference>
<feature type="domain" description="PAC" evidence="8">
    <location>
        <begin position="588"/>
        <end position="641"/>
    </location>
</feature>
<dbReference type="InterPro" id="IPR035965">
    <property type="entry name" value="PAS-like_dom_sf"/>
</dbReference>
<comment type="caution">
    <text evidence="9">The sequence shown here is derived from an EMBL/GenBank/DDBJ whole genome shotgun (WGS) entry which is preliminary data.</text>
</comment>
<dbReference type="CDD" id="cd00075">
    <property type="entry name" value="HATPase"/>
    <property type="match status" value="1"/>
</dbReference>
<reference evidence="9 10" key="1">
    <citation type="submission" date="2021-05" db="EMBL/GenBank/DDBJ databases">
        <title>Shewanella sp. JM162201.</title>
        <authorList>
            <person name="Xu S."/>
            <person name="Li A."/>
        </authorList>
    </citation>
    <scope>NUCLEOTIDE SEQUENCE [LARGE SCALE GENOMIC DNA]</scope>
    <source>
        <strain evidence="9 10">JM162201</strain>
    </source>
</reference>
<dbReference type="PROSITE" id="PS50109">
    <property type="entry name" value="HIS_KIN"/>
    <property type="match status" value="1"/>
</dbReference>
<keyword evidence="10" id="KW-1185">Reference proteome</keyword>
<dbReference type="InterPro" id="IPR003594">
    <property type="entry name" value="HATPase_dom"/>
</dbReference>
<dbReference type="InterPro" id="IPR019734">
    <property type="entry name" value="TPR_rpt"/>
</dbReference>
<dbReference type="SMART" id="SM00388">
    <property type="entry name" value="HisKA"/>
    <property type="match status" value="1"/>
</dbReference>
<dbReference type="InterPro" id="IPR000014">
    <property type="entry name" value="PAS"/>
</dbReference>
<dbReference type="InterPro" id="IPR036097">
    <property type="entry name" value="HisK_dim/P_sf"/>
</dbReference>
<evidence type="ECO:0000256" key="1">
    <source>
        <dbReference type="ARBA" id="ARBA00000085"/>
    </source>
</evidence>
<dbReference type="SUPFAM" id="SSF48452">
    <property type="entry name" value="TPR-like"/>
    <property type="match status" value="3"/>
</dbReference>
<dbReference type="PANTHER" id="PTHR43065:SF47">
    <property type="match status" value="1"/>
</dbReference>
<dbReference type="EC" id="2.7.13.3" evidence="2"/>
<evidence type="ECO:0000313" key="9">
    <source>
        <dbReference type="EMBL" id="MBT1446106.1"/>
    </source>
</evidence>
<organism evidence="9 10">
    <name type="scientific">Shewanella jiangmenensis</name>
    <dbReference type="NCBI Taxonomy" id="2837387"/>
    <lineage>
        <taxon>Bacteria</taxon>
        <taxon>Pseudomonadati</taxon>
        <taxon>Pseudomonadota</taxon>
        <taxon>Gammaproteobacteria</taxon>
        <taxon>Alteromonadales</taxon>
        <taxon>Shewanellaceae</taxon>
        <taxon>Shewanella</taxon>
    </lineage>
</organism>
<dbReference type="Pfam" id="PF13424">
    <property type="entry name" value="TPR_12"/>
    <property type="match status" value="2"/>
</dbReference>
<dbReference type="SMART" id="SM00086">
    <property type="entry name" value="PAC"/>
    <property type="match status" value="1"/>
</dbReference>
<dbReference type="PROSITE" id="PS50005">
    <property type="entry name" value="TPR"/>
    <property type="match status" value="1"/>
</dbReference>
<dbReference type="SMART" id="SM00387">
    <property type="entry name" value="HATPase_c"/>
    <property type="match status" value="1"/>
</dbReference>
<name>A0ABS5V6N3_9GAMM</name>
<dbReference type="InterPro" id="IPR004358">
    <property type="entry name" value="Sig_transdc_His_kin-like_C"/>
</dbReference>
<keyword evidence="6" id="KW-0732">Signal</keyword>
<protein>
    <recommendedName>
        <fullName evidence="2">histidine kinase</fullName>
        <ecNumber evidence="2">2.7.13.3</ecNumber>
    </recommendedName>
</protein>
<feature type="chain" id="PRO_5045757375" description="histidine kinase" evidence="6">
    <location>
        <begin position="20"/>
        <end position="915"/>
    </location>
</feature>
<dbReference type="InterPro" id="IPR003661">
    <property type="entry name" value="HisK_dim/P_dom"/>
</dbReference>
<dbReference type="Gene3D" id="1.25.40.10">
    <property type="entry name" value="Tetratricopeptide repeat domain"/>
    <property type="match status" value="2"/>
</dbReference>
<dbReference type="RefSeq" id="WP_214508305.1">
    <property type="nucleotide sequence ID" value="NZ_JAHEPS010000008.1"/>
</dbReference>
<dbReference type="SUPFAM" id="SSF55785">
    <property type="entry name" value="PYP-like sensor domain (PAS domain)"/>
    <property type="match status" value="1"/>
</dbReference>
<evidence type="ECO:0000313" key="10">
    <source>
        <dbReference type="Proteomes" id="UP001195903"/>
    </source>
</evidence>
<feature type="coiled-coil region" evidence="5">
    <location>
        <begin position="445"/>
        <end position="474"/>
    </location>
</feature>
<dbReference type="EMBL" id="JAHEPS010000008">
    <property type="protein sequence ID" value="MBT1446106.1"/>
    <property type="molecule type" value="Genomic_DNA"/>
</dbReference>
<dbReference type="InterPro" id="IPR036890">
    <property type="entry name" value="HATPase_C_sf"/>
</dbReference>
<dbReference type="SMART" id="SM00028">
    <property type="entry name" value="TPR"/>
    <property type="match status" value="7"/>
</dbReference>
<keyword evidence="3" id="KW-0597">Phosphoprotein</keyword>
<dbReference type="SUPFAM" id="SSF55874">
    <property type="entry name" value="ATPase domain of HSP90 chaperone/DNA topoisomerase II/histidine kinase"/>
    <property type="match status" value="1"/>
</dbReference>
<dbReference type="CDD" id="cd00130">
    <property type="entry name" value="PAS"/>
    <property type="match status" value="1"/>
</dbReference>
<feature type="repeat" description="TPR" evidence="4">
    <location>
        <begin position="234"/>
        <end position="267"/>
    </location>
</feature>
<dbReference type="PROSITE" id="PS50113">
    <property type="entry name" value="PAC"/>
    <property type="match status" value="1"/>
</dbReference>